<feature type="domain" description="NAD(P)-binding" evidence="1">
    <location>
        <begin position="7"/>
        <end position="196"/>
    </location>
</feature>
<evidence type="ECO:0000313" key="2">
    <source>
        <dbReference type="EMBL" id="MDR6967275.1"/>
    </source>
</evidence>
<proteinExistence type="predicted"/>
<dbReference type="RefSeq" id="WP_310025337.1">
    <property type="nucleotide sequence ID" value="NZ_JAVDVI010000004.1"/>
</dbReference>
<dbReference type="InterPro" id="IPR016040">
    <property type="entry name" value="NAD(P)-bd_dom"/>
</dbReference>
<dbReference type="Pfam" id="PF13460">
    <property type="entry name" value="NAD_binding_10"/>
    <property type="match status" value="1"/>
</dbReference>
<accession>A0ABU1TMT9</accession>
<dbReference type="PANTHER" id="PTHR43355">
    <property type="entry name" value="FLAVIN REDUCTASE (NADPH)"/>
    <property type="match status" value="1"/>
</dbReference>
<organism evidence="2 3">
    <name type="scientific">Flavobacterium arsenatis</name>
    <dbReference type="NCBI Taxonomy" id="1484332"/>
    <lineage>
        <taxon>Bacteria</taxon>
        <taxon>Pseudomonadati</taxon>
        <taxon>Bacteroidota</taxon>
        <taxon>Flavobacteriia</taxon>
        <taxon>Flavobacteriales</taxon>
        <taxon>Flavobacteriaceae</taxon>
        <taxon>Flavobacterium</taxon>
    </lineage>
</organism>
<dbReference type="SUPFAM" id="SSF51735">
    <property type="entry name" value="NAD(P)-binding Rossmann-fold domains"/>
    <property type="match status" value="1"/>
</dbReference>
<keyword evidence="3" id="KW-1185">Reference proteome</keyword>
<protein>
    <submittedName>
        <fullName evidence="2">NADH-flavin reductase</fullName>
    </submittedName>
</protein>
<evidence type="ECO:0000259" key="1">
    <source>
        <dbReference type="Pfam" id="PF13460"/>
    </source>
</evidence>
<name>A0ABU1TMT9_9FLAO</name>
<dbReference type="PANTHER" id="PTHR43355:SF2">
    <property type="entry name" value="FLAVIN REDUCTASE (NADPH)"/>
    <property type="match status" value="1"/>
</dbReference>
<dbReference type="Gene3D" id="3.40.50.720">
    <property type="entry name" value="NAD(P)-binding Rossmann-like Domain"/>
    <property type="match status" value="1"/>
</dbReference>
<dbReference type="InterPro" id="IPR036291">
    <property type="entry name" value="NAD(P)-bd_dom_sf"/>
</dbReference>
<gene>
    <name evidence="2" type="ORF">J2X31_001282</name>
</gene>
<sequence length="208" mass="23045">MKIIVFGATGSVGKEIVKQALVNGYQVKAFVRDPKKIAHLSHPNLNVFEGDVLNPKNVEAAMQNQEVVLCAIGDGRAGKVRAEGTKNIINAANKLGIKRLVCQTTLGLGSSQGNLNFVWKYIMFGFFLKKAFKDHQLQEDHLFNCSLNYTIVRPSALTDGTITNNYKIGFDGKYNDLTLKISREDVASFMLEQIDKTDYLKKAVSISN</sequence>
<evidence type="ECO:0000313" key="3">
    <source>
        <dbReference type="Proteomes" id="UP001255185"/>
    </source>
</evidence>
<reference evidence="2 3" key="1">
    <citation type="submission" date="2023-07" db="EMBL/GenBank/DDBJ databases">
        <title>Sorghum-associated microbial communities from plants grown in Nebraska, USA.</title>
        <authorList>
            <person name="Schachtman D."/>
        </authorList>
    </citation>
    <scope>NUCLEOTIDE SEQUENCE [LARGE SCALE GENOMIC DNA]</scope>
    <source>
        <strain evidence="2 3">3773</strain>
    </source>
</reference>
<dbReference type="Proteomes" id="UP001255185">
    <property type="component" value="Unassembled WGS sequence"/>
</dbReference>
<comment type="caution">
    <text evidence="2">The sequence shown here is derived from an EMBL/GenBank/DDBJ whole genome shotgun (WGS) entry which is preliminary data.</text>
</comment>
<dbReference type="EMBL" id="JAVDVI010000004">
    <property type="protein sequence ID" value="MDR6967275.1"/>
    <property type="molecule type" value="Genomic_DNA"/>
</dbReference>
<dbReference type="InterPro" id="IPR051606">
    <property type="entry name" value="Polyketide_Oxido-like"/>
</dbReference>
<dbReference type="CDD" id="cd05244">
    <property type="entry name" value="BVR-B_like_SDR_a"/>
    <property type="match status" value="1"/>
</dbReference>